<reference evidence="9" key="1">
    <citation type="journal article" date="2018" name="Curr. Microbiol.">
        <title>Cellulosimicrobium arenosum sp. nov., Isolated from Marine Sediment Sand.</title>
        <authorList>
            <person name="Oh M."/>
            <person name="Kim J.H."/>
            <person name="Yoon J.H."/>
            <person name="Schumann P."/>
            <person name="Kim W."/>
        </authorList>
    </citation>
    <scope>NUCLEOTIDE SEQUENCE</scope>
    <source>
        <strain evidence="9">KCTC 49039</strain>
    </source>
</reference>
<evidence type="ECO:0000256" key="1">
    <source>
        <dbReference type="ARBA" id="ARBA00022448"/>
    </source>
</evidence>
<keyword evidence="3" id="KW-0677">Repeat</keyword>
<feature type="domain" description="4Fe-4S ferredoxin-type" evidence="8">
    <location>
        <begin position="339"/>
        <end position="414"/>
    </location>
</feature>
<feature type="region of interest" description="Disordered" evidence="5">
    <location>
        <begin position="1"/>
        <end position="23"/>
    </location>
</feature>
<evidence type="ECO:0000313" key="10">
    <source>
        <dbReference type="Proteomes" id="UP000610846"/>
    </source>
</evidence>
<dbReference type="Pfam" id="PF11870">
    <property type="entry name" value="LutB_C"/>
    <property type="match status" value="1"/>
</dbReference>
<dbReference type="Gene3D" id="3.40.50.10420">
    <property type="entry name" value="NagB/RpiA/CoA transferase-like"/>
    <property type="match status" value="1"/>
</dbReference>
<evidence type="ECO:0000256" key="3">
    <source>
        <dbReference type="ARBA" id="ARBA00022737"/>
    </source>
</evidence>
<sequence length="540" mass="57670">MSTFLGIPRSRGRGHAPVADEPFGAVPHPDEPLRWGEDFPAAARQALQNTQLRRNLAHATSTIRAKRAAVVGEVPDWEALRDAGSAIKTDVMARLPELLEELERNVTARGGVVHWARDADEANRIVADLVKARGADEVVKVKSMATQEIGLNEALAAEGIAAHETDLAELIVQLADDMPSHILVPAIHRNRAEIREIFLERMGDVPPDLSDVPRELAMAARAHLRRKFLSAKVAISGANFGVADTGTLTVVESEGNGRMCLTLPETLITVMGIEKIVPTYTDLEVFLQLLPRSSTGERMNPYTSLWTGVTPGDGPQEFHLVLLDNGRTDVLADEVGRAALHCIRCSACLNVCPVYERVGGHAYGSVYPGPIGAILTPQLTKGSGGLGGHGDPNASLPYASTLCGACYEVCPVKIDIPSILVELRAREVDADRGGLPTGWGAAMKAASFVMSDARRFELAEKAAGLGRMVAGPKGRISTLPPPASAWTRSRDLPAPAEQTFRDWWRTEHVAPDPPADPRAVPPSVPPSGGDPGSDAEGGAR</sequence>
<dbReference type="Pfam" id="PF02589">
    <property type="entry name" value="LUD_dom"/>
    <property type="match status" value="1"/>
</dbReference>
<dbReference type="InterPro" id="IPR003741">
    <property type="entry name" value="LUD_dom"/>
</dbReference>
<dbReference type="GO" id="GO:0051539">
    <property type="term" value="F:4 iron, 4 sulfur cluster binding"/>
    <property type="evidence" value="ECO:0007669"/>
    <property type="project" value="UniProtKB-KW"/>
</dbReference>
<evidence type="ECO:0000259" key="8">
    <source>
        <dbReference type="Pfam" id="PF13183"/>
    </source>
</evidence>
<dbReference type="RefSeq" id="WP_191828969.1">
    <property type="nucleotide sequence ID" value="NZ_JACYHB010000007.1"/>
</dbReference>
<dbReference type="InterPro" id="IPR017896">
    <property type="entry name" value="4Fe4S_Fe-S-bd"/>
</dbReference>
<feature type="region of interest" description="Disordered" evidence="5">
    <location>
        <begin position="473"/>
        <end position="492"/>
    </location>
</feature>
<evidence type="ECO:0000259" key="7">
    <source>
        <dbReference type="Pfam" id="PF11870"/>
    </source>
</evidence>
<dbReference type="GO" id="GO:0006089">
    <property type="term" value="P:lactate metabolic process"/>
    <property type="evidence" value="ECO:0007669"/>
    <property type="project" value="InterPro"/>
</dbReference>
<name>A0A927G9Q3_9MICO</name>
<keyword evidence="2" id="KW-0004">4Fe-4S</keyword>
<dbReference type="Pfam" id="PF13183">
    <property type="entry name" value="Fer4_8"/>
    <property type="match status" value="1"/>
</dbReference>
<feature type="compositionally biased region" description="Pro residues" evidence="5">
    <location>
        <begin position="511"/>
        <end position="525"/>
    </location>
</feature>
<evidence type="ECO:0000256" key="5">
    <source>
        <dbReference type="SAM" id="MobiDB-lite"/>
    </source>
</evidence>
<keyword evidence="1" id="KW-0813">Transport</keyword>
<dbReference type="InterPro" id="IPR024185">
    <property type="entry name" value="FTHF_cligase-like_sf"/>
</dbReference>
<dbReference type="InterPro" id="IPR037171">
    <property type="entry name" value="NagB/RpiA_transferase-like"/>
</dbReference>
<dbReference type="InterPro" id="IPR004452">
    <property type="entry name" value="LutB/LldF"/>
</dbReference>
<keyword evidence="2" id="KW-0479">Metal-binding</keyword>
<dbReference type="AlphaFoldDB" id="A0A927G9Q3"/>
<organism evidence="9 10">
    <name type="scientific">Cellulosimicrobium arenosum</name>
    <dbReference type="NCBI Taxonomy" id="2708133"/>
    <lineage>
        <taxon>Bacteria</taxon>
        <taxon>Bacillati</taxon>
        <taxon>Actinomycetota</taxon>
        <taxon>Actinomycetes</taxon>
        <taxon>Micrococcales</taxon>
        <taxon>Promicromonosporaceae</taxon>
        <taxon>Cellulosimicrobium</taxon>
    </lineage>
</organism>
<evidence type="ECO:0000259" key="6">
    <source>
        <dbReference type="Pfam" id="PF02589"/>
    </source>
</evidence>
<accession>A0A927G9Q3</accession>
<dbReference type="InterPro" id="IPR009051">
    <property type="entry name" value="Helical_ferredxn"/>
</dbReference>
<dbReference type="NCBIfam" id="TIGR00273">
    <property type="entry name" value="LutB/LldF family L-lactate oxidation iron-sulfur protein"/>
    <property type="match status" value="1"/>
</dbReference>
<gene>
    <name evidence="9" type="ORF">IF651_09985</name>
</gene>
<evidence type="ECO:0000256" key="4">
    <source>
        <dbReference type="ARBA" id="ARBA00022982"/>
    </source>
</evidence>
<feature type="domain" description="Lactate utilization protein B C-terminal" evidence="7">
    <location>
        <begin position="441"/>
        <end position="508"/>
    </location>
</feature>
<keyword evidence="2" id="KW-0411">Iron-sulfur</keyword>
<protein>
    <submittedName>
        <fullName evidence="9">Iron-sulfur cluster-binding protein</fullName>
    </submittedName>
</protein>
<dbReference type="PANTHER" id="PTHR47153">
    <property type="entry name" value="LACTATE UTILIZATION PROTEIN B"/>
    <property type="match status" value="1"/>
</dbReference>
<dbReference type="EMBL" id="JACYHB010000007">
    <property type="protein sequence ID" value="MBD8079381.1"/>
    <property type="molecule type" value="Genomic_DNA"/>
</dbReference>
<keyword evidence="4" id="KW-0249">Electron transport</keyword>
<reference evidence="9" key="2">
    <citation type="submission" date="2020-09" db="EMBL/GenBank/DDBJ databases">
        <authorList>
            <person name="Yu Y."/>
        </authorList>
    </citation>
    <scope>NUCLEOTIDE SEQUENCE</scope>
    <source>
        <strain evidence="9">KCTC 49039</strain>
    </source>
</reference>
<evidence type="ECO:0000313" key="9">
    <source>
        <dbReference type="EMBL" id="MBD8079381.1"/>
    </source>
</evidence>
<feature type="domain" description="LUD" evidence="6">
    <location>
        <begin position="99"/>
        <end position="322"/>
    </location>
</feature>
<feature type="region of interest" description="Disordered" evidence="5">
    <location>
        <begin position="502"/>
        <end position="540"/>
    </location>
</feature>
<keyword evidence="10" id="KW-1185">Reference proteome</keyword>
<dbReference type="InterPro" id="IPR024569">
    <property type="entry name" value="LutB_C"/>
</dbReference>
<evidence type="ECO:0000256" key="2">
    <source>
        <dbReference type="ARBA" id="ARBA00022485"/>
    </source>
</evidence>
<dbReference type="SUPFAM" id="SSF54862">
    <property type="entry name" value="4Fe-4S ferredoxins"/>
    <property type="match status" value="1"/>
</dbReference>
<proteinExistence type="predicted"/>
<comment type="caution">
    <text evidence="9">The sequence shown here is derived from an EMBL/GenBank/DDBJ whole genome shotgun (WGS) entry which is preliminary data.</text>
</comment>
<keyword evidence="2" id="KW-0408">Iron</keyword>
<dbReference type="PANTHER" id="PTHR47153:SF2">
    <property type="entry name" value="LACTATE UTILIZATION PROTEIN B"/>
    <property type="match status" value="1"/>
</dbReference>
<dbReference type="Gene3D" id="1.10.1060.10">
    <property type="entry name" value="Alpha-helical ferredoxin"/>
    <property type="match status" value="1"/>
</dbReference>
<dbReference type="Proteomes" id="UP000610846">
    <property type="component" value="Unassembled WGS sequence"/>
</dbReference>
<dbReference type="SUPFAM" id="SSF100950">
    <property type="entry name" value="NagB/RpiA/CoA transferase-like"/>
    <property type="match status" value="1"/>
</dbReference>